<dbReference type="SUPFAM" id="SSF49344">
    <property type="entry name" value="CBD9-like"/>
    <property type="match status" value="1"/>
</dbReference>
<dbReference type="Proteomes" id="UP000558113">
    <property type="component" value="Unassembled WGS sequence"/>
</dbReference>
<sequence length="1053" mass="113702">MRGAGTRKARLRRTSWLLLFVLALVVGAWPASAATPAIGGAAASSVTGAFAAANAVDGNGSTFYSSAGYSDPNHSEWLRVDLGSTLGALNGVVLTPRQNGYGFPSDFSIQASNDGSTWRNVPGGSYRNYSNPGSQPVTVTFQDFVSARYLRVYATKLGEDNVGMYYLQLMEFSVKQKFIGASASSVIGSFAASNVFDGDYTTFYSSASHAGAAATEWVSVDLGSTVSGLNTVQLAPRQNGYGFPAVYKIQTSTDGSTWTDAPGASFSGAAASPGSKRVIRFDSDVSARYVRLYATQLSADNGGTYYLQLMEMNVGRTETQTPQTPSGAGASSAISGWPAASAIDGNAGSAWSSANHVSAAAGESFTLTYGASYAFSQLKLTPRGGGLAFPVDFKLQYSTDGSTFVDIPGQSYTSYPNPGSKPQTFSFDPVQAKALRIAATKLGPDDFGNYYFQLAEAAAYPWDVYADTWTATDDLGRNVSTYGQTAAPRAGKTVGMFYFAWLQDWSQPVYDTSQILAANPTALSTAASPPWGAYGKWHTWGESALGHYQGNDAFVLRKHAQELSDAGVDTIVYDLSNFNPGDLYGSYYKTNWMALLDVWGQVRAEGGKTPQVAFLCPFGGGNVAPCVNQLYTDLYGANVHPDLWFQWGGKPLILADPSAITIPAQSSFFTFRKPQPDYFAGPTGGNQWSWLEVYPQHGFYTSASPGTSEQASVGVAQNAVPNGSGGWQLGAMSQLNGSGQLVARGRSFHNGSSLLSTNPNDPAYKTDYGLNFGEQWGRAIDIDPSFVWVTGWNEWIALRFNSFAGYSGNTVLVDQFNREFSRDIEPMNGGHKDNYYNQLVDYVRKFKGARQQPPAGPAKTIAVDGSFADWADVTTEYRDNIGDTAHRSHPGFDPATTYADTSGRNDIQSVKVARDDTNVYFYVRTQANLTAYSDAGWMRLFIRTNGSSPNWEGYNFVVNRGGLTSTTTKLETSTGGWNWGSATTIQYRASGREMELAIPRSALGFTDAFAPLRFDFKVADNITDGQDSLEFYKHGDAAPNERFRYTFDEFTVQ</sequence>
<feature type="signal peptide" evidence="1">
    <location>
        <begin position="1"/>
        <end position="33"/>
    </location>
</feature>
<dbReference type="AlphaFoldDB" id="A0A7X5BZQ4"/>
<gene>
    <name evidence="3" type="ORF">GT003_28310</name>
</gene>
<name>A0A7X5BZQ4_9BACL</name>
<keyword evidence="4" id="KW-1185">Reference proteome</keyword>
<dbReference type="Pfam" id="PF00754">
    <property type="entry name" value="F5_F8_type_C"/>
    <property type="match status" value="3"/>
</dbReference>
<evidence type="ECO:0000313" key="3">
    <source>
        <dbReference type="EMBL" id="NBC72903.1"/>
    </source>
</evidence>
<feature type="domain" description="F5/8 type C" evidence="2">
    <location>
        <begin position="21"/>
        <end position="155"/>
    </location>
</feature>
<dbReference type="OrthoDB" id="2502471at2"/>
<feature type="domain" description="F5/8 type C" evidence="2">
    <location>
        <begin position="314"/>
        <end position="457"/>
    </location>
</feature>
<dbReference type="RefSeq" id="WP_161704344.1">
    <property type="nucleotide sequence ID" value="NZ_JAAAMU010000024.1"/>
</dbReference>
<evidence type="ECO:0000313" key="4">
    <source>
        <dbReference type="Proteomes" id="UP000558113"/>
    </source>
</evidence>
<keyword evidence="1" id="KW-0732">Signal</keyword>
<reference evidence="3 4" key="1">
    <citation type="submission" date="2020-01" db="EMBL/GenBank/DDBJ databases">
        <title>Paenibacillus soybeanensis sp. nov. isolated from the nodules of soybean (Glycine max(L.) Merr).</title>
        <authorList>
            <person name="Wang H."/>
        </authorList>
    </citation>
    <scope>NUCLEOTIDE SEQUENCE [LARGE SCALE GENOMIC DNA]</scope>
    <source>
        <strain evidence="3 4">DSM 23054</strain>
    </source>
</reference>
<protein>
    <recommendedName>
        <fullName evidence="2">F5/8 type C domain-containing protein</fullName>
    </recommendedName>
</protein>
<comment type="caution">
    <text evidence="3">The sequence shown here is derived from an EMBL/GenBank/DDBJ whole genome shotgun (WGS) entry which is preliminary data.</text>
</comment>
<feature type="chain" id="PRO_5030803816" description="F5/8 type C domain-containing protein" evidence="1">
    <location>
        <begin position="34"/>
        <end position="1053"/>
    </location>
</feature>
<feature type="domain" description="F5/8 type C" evidence="2">
    <location>
        <begin position="162"/>
        <end position="312"/>
    </location>
</feature>
<dbReference type="PROSITE" id="PS50022">
    <property type="entry name" value="FA58C_3"/>
    <property type="match status" value="3"/>
</dbReference>
<dbReference type="SUPFAM" id="SSF49785">
    <property type="entry name" value="Galactose-binding domain-like"/>
    <property type="match status" value="3"/>
</dbReference>
<dbReference type="InterPro" id="IPR000421">
    <property type="entry name" value="FA58C"/>
</dbReference>
<evidence type="ECO:0000259" key="2">
    <source>
        <dbReference type="PROSITE" id="PS50022"/>
    </source>
</evidence>
<dbReference type="Gene3D" id="3.20.20.80">
    <property type="entry name" value="Glycosidases"/>
    <property type="match status" value="1"/>
</dbReference>
<dbReference type="PANTHER" id="PTHR24543">
    <property type="entry name" value="MULTICOPPER OXIDASE-RELATED"/>
    <property type="match status" value="1"/>
</dbReference>
<dbReference type="Gene3D" id="2.60.120.260">
    <property type="entry name" value="Galactose-binding domain-like"/>
    <property type="match status" value="3"/>
</dbReference>
<evidence type="ECO:0000256" key="1">
    <source>
        <dbReference type="SAM" id="SignalP"/>
    </source>
</evidence>
<proteinExistence type="predicted"/>
<organism evidence="3 4">
    <name type="scientific">Paenibacillus sacheonensis</name>
    <dbReference type="NCBI Taxonomy" id="742054"/>
    <lineage>
        <taxon>Bacteria</taxon>
        <taxon>Bacillati</taxon>
        <taxon>Bacillota</taxon>
        <taxon>Bacilli</taxon>
        <taxon>Bacillales</taxon>
        <taxon>Paenibacillaceae</taxon>
        <taxon>Paenibacillus</taxon>
    </lineage>
</organism>
<dbReference type="EMBL" id="JAAAMU010000024">
    <property type="protein sequence ID" value="NBC72903.1"/>
    <property type="molecule type" value="Genomic_DNA"/>
</dbReference>
<accession>A0A7X5BZQ4</accession>
<dbReference type="InterPro" id="IPR008979">
    <property type="entry name" value="Galactose-bd-like_sf"/>
</dbReference>